<evidence type="ECO:0000313" key="2">
    <source>
        <dbReference type="EMBL" id="SDH07559.1"/>
    </source>
</evidence>
<dbReference type="EMBL" id="FNCN01000011">
    <property type="protein sequence ID" value="SDH07559.1"/>
    <property type="molecule type" value="Genomic_DNA"/>
</dbReference>
<protein>
    <submittedName>
        <fullName evidence="2">Enoyl-CoA hydratase</fullName>
    </submittedName>
</protein>
<dbReference type="CDD" id="cd06558">
    <property type="entry name" value="crotonase-like"/>
    <property type="match status" value="1"/>
</dbReference>
<dbReference type="GO" id="GO:0003824">
    <property type="term" value="F:catalytic activity"/>
    <property type="evidence" value="ECO:0007669"/>
    <property type="project" value="UniProtKB-ARBA"/>
</dbReference>
<name>A0A1G7ZFY6_9ACTN</name>
<dbReference type="STRING" id="504805.SAMN05421505_11138"/>
<sequence length="271" mass="29196">MRMNGGKPDVLLVEGDGPVRTVTMNRPAQRNAVNEELHAALAGIWGRLRDDEEVRAVVFTGAGKAFAAGGDLEYLVRVSNDPQYRYRTMAEARRIVTEMLAFPKPIIAAVNGPAVGLGCSLAVMSDVVFMSDQAFMADPHVSLGVVAADGGVLAWPLMMSLLRAKEYLFTGDRIDAVTAERIGLANHVVPHDQVLPRAYELAERLARQPQQALWDTKRALNIHMGKAISSVIDFAFASESETFALPEFGASLRAYTARQGISAPAAASSTS</sequence>
<gene>
    <name evidence="2" type="ORF">SAMN05421505_11138</name>
</gene>
<dbReference type="Gene3D" id="3.90.226.10">
    <property type="entry name" value="2-enoyl-CoA Hydratase, Chain A, domain 1"/>
    <property type="match status" value="1"/>
</dbReference>
<dbReference type="Proteomes" id="UP000198923">
    <property type="component" value="Unassembled WGS sequence"/>
</dbReference>
<dbReference type="SUPFAM" id="SSF52096">
    <property type="entry name" value="ClpP/crotonase"/>
    <property type="match status" value="1"/>
</dbReference>
<evidence type="ECO:0000313" key="3">
    <source>
        <dbReference type="Proteomes" id="UP000198923"/>
    </source>
</evidence>
<dbReference type="InterPro" id="IPR001753">
    <property type="entry name" value="Enoyl-CoA_hydra/iso"/>
</dbReference>
<dbReference type="Pfam" id="PF00378">
    <property type="entry name" value="ECH_1"/>
    <property type="match status" value="1"/>
</dbReference>
<keyword evidence="3" id="KW-1185">Reference proteome</keyword>
<accession>A0A1G7ZFY6</accession>
<dbReference type="InterPro" id="IPR029045">
    <property type="entry name" value="ClpP/crotonase-like_dom_sf"/>
</dbReference>
<organism evidence="2 3">
    <name type="scientific">Sinosporangium album</name>
    <dbReference type="NCBI Taxonomy" id="504805"/>
    <lineage>
        <taxon>Bacteria</taxon>
        <taxon>Bacillati</taxon>
        <taxon>Actinomycetota</taxon>
        <taxon>Actinomycetes</taxon>
        <taxon>Streptosporangiales</taxon>
        <taxon>Streptosporangiaceae</taxon>
        <taxon>Sinosporangium</taxon>
    </lineage>
</organism>
<comment type="similarity">
    <text evidence="1">Belongs to the enoyl-CoA hydratase/isomerase family.</text>
</comment>
<dbReference type="AlphaFoldDB" id="A0A1G7ZFY6"/>
<dbReference type="PANTHER" id="PTHR43802">
    <property type="entry name" value="ENOYL-COA HYDRATASE"/>
    <property type="match status" value="1"/>
</dbReference>
<evidence type="ECO:0000256" key="1">
    <source>
        <dbReference type="ARBA" id="ARBA00005254"/>
    </source>
</evidence>
<proteinExistence type="inferred from homology"/>
<reference evidence="2" key="1">
    <citation type="submission" date="2016-10" db="EMBL/GenBank/DDBJ databases">
        <authorList>
            <person name="de Groot N.N."/>
        </authorList>
    </citation>
    <scope>NUCLEOTIDE SEQUENCE [LARGE SCALE GENOMIC DNA]</scope>
    <source>
        <strain evidence="2">CPCC 201354</strain>
    </source>
</reference>
<dbReference type="PANTHER" id="PTHR43802:SF1">
    <property type="entry name" value="IP11341P-RELATED"/>
    <property type="match status" value="1"/>
</dbReference>